<evidence type="ECO:0000259" key="1">
    <source>
        <dbReference type="PROSITE" id="PS50097"/>
    </source>
</evidence>
<organism evidence="2 3">
    <name type="scientific">Plectus sambesii</name>
    <dbReference type="NCBI Taxonomy" id="2011161"/>
    <lineage>
        <taxon>Eukaryota</taxon>
        <taxon>Metazoa</taxon>
        <taxon>Ecdysozoa</taxon>
        <taxon>Nematoda</taxon>
        <taxon>Chromadorea</taxon>
        <taxon>Plectida</taxon>
        <taxon>Plectina</taxon>
        <taxon>Plectoidea</taxon>
        <taxon>Plectidae</taxon>
        <taxon>Plectus</taxon>
    </lineage>
</organism>
<dbReference type="InterPro" id="IPR011333">
    <property type="entry name" value="SKP1/BTB/POZ_sf"/>
</dbReference>
<evidence type="ECO:0000313" key="2">
    <source>
        <dbReference type="Proteomes" id="UP000887566"/>
    </source>
</evidence>
<dbReference type="FunFam" id="3.30.710.10:FF:000159">
    <property type="entry name" value="Speckle-type POZ protein B"/>
    <property type="match status" value="1"/>
</dbReference>
<dbReference type="SUPFAM" id="SSF54695">
    <property type="entry name" value="POZ domain"/>
    <property type="match status" value="1"/>
</dbReference>
<dbReference type="Gene3D" id="2.60.210.10">
    <property type="entry name" value="Apoptosis, Tumor Necrosis Factor Receptor Associated Protein 2, Chain A"/>
    <property type="match status" value="1"/>
</dbReference>
<name>A0A914WNX5_9BILA</name>
<dbReference type="Gene3D" id="3.30.710.10">
    <property type="entry name" value="Potassium Channel Kv1.1, Chain A"/>
    <property type="match status" value="1"/>
</dbReference>
<dbReference type="PROSITE" id="PS50097">
    <property type="entry name" value="BTB"/>
    <property type="match status" value="1"/>
</dbReference>
<protein>
    <submittedName>
        <fullName evidence="3">BTB domain-containing protein</fullName>
    </submittedName>
</protein>
<proteinExistence type="predicted"/>
<reference evidence="3" key="1">
    <citation type="submission" date="2022-11" db="UniProtKB">
        <authorList>
            <consortium name="WormBaseParasite"/>
        </authorList>
    </citation>
    <scope>IDENTIFICATION</scope>
</reference>
<evidence type="ECO:0000313" key="3">
    <source>
        <dbReference type="WBParaSite" id="PSAMB.scaffold4754size13642.g25255.t1"/>
    </source>
</evidence>
<dbReference type="AlphaFoldDB" id="A0A914WNX5"/>
<dbReference type="InterPro" id="IPR000210">
    <property type="entry name" value="BTB/POZ_dom"/>
</dbReference>
<dbReference type="PANTHER" id="PTHR24413">
    <property type="entry name" value="SPECKLE-TYPE POZ PROTEIN"/>
    <property type="match status" value="1"/>
</dbReference>
<feature type="domain" description="BTB" evidence="1">
    <location>
        <begin position="193"/>
        <end position="260"/>
    </location>
</feature>
<dbReference type="Proteomes" id="UP000887566">
    <property type="component" value="Unplaced"/>
</dbReference>
<dbReference type="SMART" id="SM00225">
    <property type="entry name" value="BTB"/>
    <property type="match status" value="1"/>
</dbReference>
<dbReference type="WBParaSite" id="PSAMB.scaffold4754size13642.g25255.t1">
    <property type="protein sequence ID" value="PSAMB.scaffold4754size13642.g25255.t1"/>
    <property type="gene ID" value="PSAMB.scaffold4754size13642.g25255"/>
</dbReference>
<dbReference type="SUPFAM" id="SSF49599">
    <property type="entry name" value="TRAF domain-like"/>
    <property type="match status" value="1"/>
</dbReference>
<accession>A0A914WNX5</accession>
<dbReference type="Pfam" id="PF00651">
    <property type="entry name" value="BTB"/>
    <property type="match status" value="1"/>
</dbReference>
<keyword evidence="2" id="KW-1185">Reference proteome</keyword>
<dbReference type="InterPro" id="IPR008974">
    <property type="entry name" value="TRAF-like"/>
</dbReference>
<sequence length="367" mass="41246">MSTETKVGAHPVRTVTKSPNKRKIIRPEVHIMEHHFMWEISEFSSRPPDSYFSGDFKVDKGDGTTTSWELQMEIKANGSIGLFAVLIDAPKKEMAWVRFGIVDVNGETVVSGGVFLCVFYPDSIDERVWGYVDLTNRDYLFKHKDTMLPGDKLSAFCDLQLVTKQMDTATDVGQGVVTASLDMLELYVCAKYTDCVIVCKERELKALRAILCARSPVFAAMFAHELSEARTSRIEVPDISAEVMDELLQHIYSGVIPSKLRLRDIAEDLFVGADKYQLLELKEACAHSMARWMSTEDVCRYLLLADQHNCPSLKIDCIRFFKAYVSNPAELGDFAKLTALVPNIADDLAAQYPEFFVDKTVALDVDP</sequence>